<feature type="site" description="Transition state stabilizer" evidence="16">
    <location>
        <position position="64"/>
    </location>
</feature>
<dbReference type="STRING" id="3880.G7J9S0"/>
<feature type="binding site" description="axial binding residue" evidence="15">
    <location>
        <position position="195"/>
    </location>
    <ligand>
        <name>heme b</name>
        <dbReference type="ChEBI" id="CHEBI:60344"/>
    </ligand>
    <ligandPart>
        <name>Fe</name>
        <dbReference type="ChEBI" id="CHEBI:18248"/>
    </ligandPart>
</feature>
<comment type="cofactor">
    <cofactor evidence="15 18">
        <name>Ca(2+)</name>
        <dbReference type="ChEBI" id="CHEBI:29108"/>
    </cofactor>
    <text evidence="15 18">Binds 2 calcium ions per subunit.</text>
</comment>
<dbReference type="Gramene" id="rna18353">
    <property type="protein sequence ID" value="RHN69832.1"/>
    <property type="gene ID" value="gene18353"/>
</dbReference>
<evidence type="ECO:0000256" key="5">
    <source>
        <dbReference type="ARBA" id="ARBA00022559"/>
    </source>
</evidence>
<reference evidence="24" key="4">
    <citation type="journal article" date="2018" name="Nat. Plants">
        <title>Whole-genome landscape of Medicago truncatula symbiotic genes.</title>
        <authorList>
            <person name="Pecrix Y."/>
            <person name="Staton S.E."/>
            <person name="Sallet E."/>
            <person name="Lelandais-Briere C."/>
            <person name="Moreau S."/>
            <person name="Carrere S."/>
            <person name="Blein T."/>
            <person name="Jardinaud M.F."/>
            <person name="Latrasse D."/>
            <person name="Zouine M."/>
            <person name="Zahm M."/>
            <person name="Kreplak J."/>
            <person name="Mayjonade B."/>
            <person name="Satge C."/>
            <person name="Perez M."/>
            <person name="Cauet S."/>
            <person name="Marande W."/>
            <person name="Chantry-Darmon C."/>
            <person name="Lopez-Roques C."/>
            <person name="Bouchez O."/>
            <person name="Berard A."/>
            <person name="Debelle F."/>
            <person name="Munos S."/>
            <person name="Bendahmane A."/>
            <person name="Berges H."/>
            <person name="Niebel A."/>
            <person name="Buitink J."/>
            <person name="Frugier F."/>
            <person name="Benhamed M."/>
            <person name="Crespi M."/>
            <person name="Gouzy J."/>
            <person name="Gamas P."/>
        </authorList>
    </citation>
    <scope>NUCLEOTIDE SEQUENCE [LARGE SCALE GENOMIC DNA]</scope>
    <source>
        <strain evidence="24">cv. Jemalong A17</strain>
    </source>
</reference>
<dbReference type="GO" id="GO:0005576">
    <property type="term" value="C:extracellular region"/>
    <property type="evidence" value="ECO:0007669"/>
    <property type="project" value="UniProtKB-SubCell"/>
</dbReference>
<proteinExistence type="inferred from homology"/>
<evidence type="ECO:0000259" key="19">
    <source>
        <dbReference type="PROSITE" id="PS50873"/>
    </source>
</evidence>
<dbReference type="Pfam" id="PF00141">
    <property type="entry name" value="peroxidase"/>
    <property type="match status" value="1"/>
</dbReference>
<dbReference type="InterPro" id="IPR019793">
    <property type="entry name" value="Peroxidases_heam-ligand_BS"/>
</dbReference>
<evidence type="ECO:0000256" key="8">
    <source>
        <dbReference type="ARBA" id="ARBA00022837"/>
    </source>
</evidence>
<dbReference type="InterPro" id="IPR002016">
    <property type="entry name" value="Haem_peroxidase"/>
</dbReference>
<dbReference type="SMR" id="G7J9S0"/>
<dbReference type="PROSITE" id="PS00435">
    <property type="entry name" value="PEROXIDASE_1"/>
    <property type="match status" value="1"/>
</dbReference>
<evidence type="ECO:0000256" key="7">
    <source>
        <dbReference type="ARBA" id="ARBA00022723"/>
    </source>
</evidence>
<evidence type="ECO:0000256" key="6">
    <source>
        <dbReference type="ARBA" id="ARBA00022617"/>
    </source>
</evidence>
<dbReference type="PROSITE" id="PS00436">
    <property type="entry name" value="PEROXIDASE_2"/>
    <property type="match status" value="1"/>
</dbReference>
<accession>G7J9S0</accession>
<gene>
    <name evidence="22" type="primary">11440461</name>
    <name evidence="20" type="ordered locus">MTR_3g094630</name>
    <name evidence="21" type="ORF">MtrunA17_Chr3g0129041</name>
</gene>
<dbReference type="CDD" id="cd00693">
    <property type="entry name" value="secretory_peroxidase"/>
    <property type="match status" value="1"/>
</dbReference>
<dbReference type="InterPro" id="IPR010255">
    <property type="entry name" value="Haem_peroxidase_sf"/>
</dbReference>
<dbReference type="OMA" id="QNNCPRA"/>
<comment type="similarity">
    <text evidence="18">Belongs to the peroxidase family. Classical plant (class III) peroxidase subfamily.</text>
</comment>
<feature type="disulfide bond" evidence="17">
    <location>
        <begin position="202"/>
        <end position="227"/>
    </location>
</feature>
<feature type="binding site" evidence="15">
    <location>
        <position position="90"/>
    </location>
    <ligand>
        <name>Ca(2+)</name>
        <dbReference type="ChEBI" id="CHEBI:29108"/>
        <label>1</label>
    </ligand>
</feature>
<feature type="binding site" evidence="15">
    <location>
        <position position="242"/>
    </location>
    <ligand>
        <name>Ca(2+)</name>
        <dbReference type="ChEBI" id="CHEBI:29108"/>
        <label>2</label>
    </ligand>
</feature>
<dbReference type="GO" id="GO:0042744">
    <property type="term" value="P:hydrogen peroxide catabolic process"/>
    <property type="evidence" value="ECO:0007669"/>
    <property type="project" value="UniProtKB-KW"/>
</dbReference>
<feature type="binding site" evidence="15">
    <location>
        <position position="76"/>
    </location>
    <ligand>
        <name>Ca(2+)</name>
        <dbReference type="ChEBI" id="CHEBI:29108"/>
        <label>1</label>
    </ligand>
</feature>
<reference evidence="21" key="5">
    <citation type="journal article" date="2018" name="Nat. Plants">
        <title>Whole-genome landscape of Medicago truncatula symbiotic genes.</title>
        <authorList>
            <person name="Pecrix Y."/>
            <person name="Gamas P."/>
            <person name="Carrere S."/>
        </authorList>
    </citation>
    <scope>NUCLEOTIDE SEQUENCE</scope>
    <source>
        <tissue evidence="21">Leaves</tissue>
    </source>
</reference>
<dbReference type="Proteomes" id="UP000002051">
    <property type="component" value="Chromosome 3"/>
</dbReference>
<dbReference type="PaxDb" id="3880-AES72712"/>
<evidence type="ECO:0000313" key="21">
    <source>
        <dbReference type="EMBL" id="RHN69832.1"/>
    </source>
</evidence>
<name>G7J9S0_MEDTR</name>
<dbReference type="GO" id="GO:0006979">
    <property type="term" value="P:response to oxidative stress"/>
    <property type="evidence" value="ECO:0007669"/>
    <property type="project" value="UniProtKB-UniRule"/>
</dbReference>
<dbReference type="AlphaFoldDB" id="G7J9S0"/>
<dbReference type="PRINTS" id="PR00461">
    <property type="entry name" value="PLPEROXIDASE"/>
</dbReference>
<keyword evidence="18" id="KW-0964">Secreted</keyword>
<dbReference type="GO" id="GO:0020037">
    <property type="term" value="F:heme binding"/>
    <property type="evidence" value="ECO:0007669"/>
    <property type="project" value="UniProtKB-UniRule"/>
</dbReference>
<feature type="binding site" evidence="15">
    <location>
        <position position="245"/>
    </location>
    <ligand>
        <name>Ca(2+)</name>
        <dbReference type="ChEBI" id="CHEBI:29108"/>
        <label>2</label>
    </ligand>
</feature>
<feature type="binding site" evidence="15">
    <location>
        <position position="69"/>
    </location>
    <ligand>
        <name>Ca(2+)</name>
        <dbReference type="ChEBI" id="CHEBI:29108"/>
        <label>1</label>
    </ligand>
</feature>
<evidence type="ECO:0000256" key="4">
    <source>
        <dbReference type="ARBA" id="ARBA00012313"/>
    </source>
</evidence>
<evidence type="ECO:0000313" key="23">
    <source>
        <dbReference type="Proteomes" id="UP000002051"/>
    </source>
</evidence>
<dbReference type="GO" id="GO:0140825">
    <property type="term" value="F:lactoperoxidase activity"/>
    <property type="evidence" value="ECO:0007669"/>
    <property type="project" value="UniProtKB-EC"/>
</dbReference>
<evidence type="ECO:0000256" key="2">
    <source>
        <dbReference type="ARBA" id="ARBA00002322"/>
    </source>
</evidence>
<dbReference type="ExpressionAtlas" id="G7J9S0">
    <property type="expression patterns" value="differential"/>
</dbReference>
<dbReference type="EMBL" id="PSQE01000003">
    <property type="protein sequence ID" value="RHN69832.1"/>
    <property type="molecule type" value="Genomic_DNA"/>
</dbReference>
<dbReference type="Proteomes" id="UP000265566">
    <property type="component" value="Chromosome 3"/>
</dbReference>
<feature type="binding site" evidence="15">
    <location>
        <position position="78"/>
    </location>
    <ligand>
        <name>Ca(2+)</name>
        <dbReference type="ChEBI" id="CHEBI:29108"/>
        <label>1</label>
    </ligand>
</feature>
<dbReference type="GO" id="GO:0046872">
    <property type="term" value="F:metal ion binding"/>
    <property type="evidence" value="ECO:0007669"/>
    <property type="project" value="UniProtKB-UniRule"/>
</dbReference>
<dbReference type="FunFam" id="1.10.420.10:FF:000006">
    <property type="entry name" value="Peroxidase"/>
    <property type="match status" value="1"/>
</dbReference>
<dbReference type="EnsemblPlants" id="AES72712">
    <property type="protein sequence ID" value="AES72712"/>
    <property type="gene ID" value="MTR_3g094630"/>
</dbReference>
<evidence type="ECO:0000313" key="20">
    <source>
        <dbReference type="EMBL" id="AES72712.1"/>
    </source>
</evidence>
<dbReference type="GO" id="GO:0004601">
    <property type="term" value="F:peroxidase activity"/>
    <property type="evidence" value="ECO:0000318"/>
    <property type="project" value="GO_Central"/>
</dbReference>
<evidence type="ECO:0000313" key="24">
    <source>
        <dbReference type="Proteomes" id="UP000265566"/>
    </source>
</evidence>
<comment type="cofactor">
    <cofactor evidence="15 18">
        <name>heme b</name>
        <dbReference type="ChEBI" id="CHEBI:60344"/>
    </cofactor>
    <text evidence="15 18">Binds 1 heme b (iron(II)-protoporphyrin IX) group per subunit.</text>
</comment>
<keyword evidence="9 18" id="KW-0560">Oxidoreductase</keyword>
<evidence type="ECO:0000256" key="11">
    <source>
        <dbReference type="ARBA" id="ARBA00023157"/>
    </source>
</evidence>
<dbReference type="InterPro" id="IPR033905">
    <property type="entry name" value="Secretory_peroxidase"/>
</dbReference>
<keyword evidence="12" id="KW-0325">Glycoprotein</keyword>
<organism evidence="20 23">
    <name type="scientific">Medicago truncatula</name>
    <name type="common">Barrel medic</name>
    <name type="synonym">Medicago tribuloides</name>
    <dbReference type="NCBI Taxonomy" id="3880"/>
    <lineage>
        <taxon>Eukaryota</taxon>
        <taxon>Viridiplantae</taxon>
        <taxon>Streptophyta</taxon>
        <taxon>Embryophyta</taxon>
        <taxon>Tracheophyta</taxon>
        <taxon>Spermatophyta</taxon>
        <taxon>Magnoliopsida</taxon>
        <taxon>eudicotyledons</taxon>
        <taxon>Gunneridae</taxon>
        <taxon>Pentapetalae</taxon>
        <taxon>rosids</taxon>
        <taxon>fabids</taxon>
        <taxon>Fabales</taxon>
        <taxon>Fabaceae</taxon>
        <taxon>Papilionoideae</taxon>
        <taxon>50 kb inversion clade</taxon>
        <taxon>NPAAA clade</taxon>
        <taxon>Hologalegina</taxon>
        <taxon>IRL clade</taxon>
        <taxon>Trifolieae</taxon>
        <taxon>Medicago</taxon>
    </lineage>
</organism>
<dbReference type="PROSITE" id="PS50873">
    <property type="entry name" value="PEROXIDASE_4"/>
    <property type="match status" value="1"/>
</dbReference>
<dbReference type="OrthoDB" id="2113341at2759"/>
<evidence type="ECO:0000256" key="12">
    <source>
        <dbReference type="ARBA" id="ARBA00023180"/>
    </source>
</evidence>
<reference evidence="20 23" key="1">
    <citation type="journal article" date="2011" name="Nature">
        <title>The Medicago genome provides insight into the evolution of rhizobial symbioses.</title>
        <authorList>
            <person name="Young N.D."/>
            <person name="Debelle F."/>
            <person name="Oldroyd G.E."/>
            <person name="Geurts R."/>
            <person name="Cannon S.B."/>
            <person name="Udvardi M.K."/>
            <person name="Benedito V.A."/>
            <person name="Mayer K.F."/>
            <person name="Gouzy J."/>
            <person name="Schoof H."/>
            <person name="Van de Peer Y."/>
            <person name="Proost S."/>
            <person name="Cook D.R."/>
            <person name="Meyers B.C."/>
            <person name="Spannagl M."/>
            <person name="Cheung F."/>
            <person name="De Mita S."/>
            <person name="Krishnakumar V."/>
            <person name="Gundlach H."/>
            <person name="Zhou S."/>
            <person name="Mudge J."/>
            <person name="Bharti A.K."/>
            <person name="Murray J.D."/>
            <person name="Naoumkina M.A."/>
            <person name="Rosen B."/>
            <person name="Silverstein K.A."/>
            <person name="Tang H."/>
            <person name="Rombauts S."/>
            <person name="Zhao P.X."/>
            <person name="Zhou P."/>
            <person name="Barbe V."/>
            <person name="Bardou P."/>
            <person name="Bechner M."/>
            <person name="Bellec A."/>
            <person name="Berger A."/>
            <person name="Berges H."/>
            <person name="Bidwell S."/>
            <person name="Bisseling T."/>
            <person name="Choisne N."/>
            <person name="Couloux A."/>
            <person name="Denny R."/>
            <person name="Deshpande S."/>
            <person name="Dai X."/>
            <person name="Doyle J.J."/>
            <person name="Dudez A.M."/>
            <person name="Farmer A.D."/>
            <person name="Fouteau S."/>
            <person name="Franken C."/>
            <person name="Gibelin C."/>
            <person name="Gish J."/>
            <person name="Goldstein S."/>
            <person name="Gonzalez A.J."/>
            <person name="Green P.J."/>
            <person name="Hallab A."/>
            <person name="Hartog M."/>
            <person name="Hua A."/>
            <person name="Humphray S.J."/>
            <person name="Jeong D.H."/>
            <person name="Jing Y."/>
            <person name="Jocker A."/>
            <person name="Kenton S.M."/>
            <person name="Kim D.J."/>
            <person name="Klee K."/>
            <person name="Lai H."/>
            <person name="Lang C."/>
            <person name="Lin S."/>
            <person name="Macmil S.L."/>
            <person name="Magdelenat G."/>
            <person name="Matthews L."/>
            <person name="McCorrison J."/>
            <person name="Monaghan E.L."/>
            <person name="Mun J.H."/>
            <person name="Najar F.Z."/>
            <person name="Nicholson C."/>
            <person name="Noirot C."/>
            <person name="O'Bleness M."/>
            <person name="Paule C.R."/>
            <person name="Poulain J."/>
            <person name="Prion F."/>
            <person name="Qin B."/>
            <person name="Qu C."/>
            <person name="Retzel E.F."/>
            <person name="Riddle C."/>
            <person name="Sallet E."/>
            <person name="Samain S."/>
            <person name="Samson N."/>
            <person name="Sanders I."/>
            <person name="Saurat O."/>
            <person name="Scarpelli C."/>
            <person name="Schiex T."/>
            <person name="Segurens B."/>
            <person name="Severin A.J."/>
            <person name="Sherrier D.J."/>
            <person name="Shi R."/>
            <person name="Sims S."/>
            <person name="Singer S.R."/>
            <person name="Sinharoy S."/>
            <person name="Sterck L."/>
            <person name="Viollet A."/>
            <person name="Wang B.B."/>
            <person name="Wang K."/>
            <person name="Wang M."/>
            <person name="Wang X."/>
            <person name="Warfsmann J."/>
            <person name="Weissenbach J."/>
            <person name="White D.D."/>
            <person name="White J.D."/>
            <person name="Wiley G.B."/>
            <person name="Wincker P."/>
            <person name="Xing Y."/>
            <person name="Yang L."/>
            <person name="Yao Z."/>
            <person name="Ying F."/>
            <person name="Zhai J."/>
            <person name="Zhou L."/>
            <person name="Zuber A."/>
            <person name="Denarie J."/>
            <person name="Dixon R.A."/>
            <person name="May G.D."/>
            <person name="Schwartz D.C."/>
            <person name="Rogers J."/>
            <person name="Quetier F."/>
            <person name="Town C.D."/>
            <person name="Roe B.A."/>
        </authorList>
    </citation>
    <scope>NUCLEOTIDE SEQUENCE [LARGE SCALE GENOMIC DNA]</scope>
    <source>
        <strain evidence="20">A17</strain>
        <strain evidence="22 23">cv. Jemalong A17</strain>
    </source>
</reference>
<feature type="binding site" evidence="15">
    <location>
        <position position="72"/>
    </location>
    <ligand>
        <name>Ca(2+)</name>
        <dbReference type="ChEBI" id="CHEBI:29108"/>
        <label>1</label>
    </ligand>
</feature>
<feature type="disulfide bond" evidence="17">
    <location>
        <begin position="70"/>
        <end position="75"/>
    </location>
</feature>
<keyword evidence="11 17" id="KW-1015">Disulfide bond</keyword>
<evidence type="ECO:0000256" key="1">
    <source>
        <dbReference type="ARBA" id="ARBA00000189"/>
    </source>
</evidence>
<dbReference type="SUPFAM" id="SSF48113">
    <property type="entry name" value="Heme-dependent peroxidases"/>
    <property type="match status" value="1"/>
</dbReference>
<evidence type="ECO:0000256" key="14">
    <source>
        <dbReference type="PIRSR" id="PIRSR600823-2"/>
    </source>
</evidence>
<dbReference type="Gene3D" id="1.10.520.10">
    <property type="match status" value="1"/>
</dbReference>
<keyword evidence="7 15" id="KW-0479">Metal-binding</keyword>
<keyword evidence="8 15" id="KW-0106">Calcium</keyword>
<dbReference type="InterPro" id="IPR000823">
    <property type="entry name" value="Peroxidase_pln"/>
</dbReference>
<comment type="catalytic activity">
    <reaction evidence="1 18">
        <text>2 a phenolic donor + H2O2 = 2 a phenolic radical donor + 2 H2O</text>
        <dbReference type="Rhea" id="RHEA:56136"/>
        <dbReference type="ChEBI" id="CHEBI:15377"/>
        <dbReference type="ChEBI" id="CHEBI:16240"/>
        <dbReference type="ChEBI" id="CHEBI:139520"/>
        <dbReference type="ChEBI" id="CHEBI:139521"/>
        <dbReference type="EC" id="1.11.1.7"/>
    </reaction>
</comment>
<dbReference type="EC" id="1.11.1.7" evidence="4 18"/>
<comment type="subcellular location">
    <subcellularLocation>
        <location evidence="18">Secreted</location>
    </subcellularLocation>
</comment>
<evidence type="ECO:0000256" key="3">
    <source>
        <dbReference type="ARBA" id="ARBA00006873"/>
    </source>
</evidence>
<feature type="binding site" evidence="15">
    <location>
        <position position="196"/>
    </location>
    <ligand>
        <name>Ca(2+)</name>
        <dbReference type="ChEBI" id="CHEBI:29108"/>
        <label>2</label>
    </ligand>
</feature>
<keyword evidence="23" id="KW-1185">Reference proteome</keyword>
<protein>
    <recommendedName>
        <fullName evidence="4 18">Peroxidase</fullName>
        <ecNumber evidence="4 18">1.11.1.7</ecNumber>
    </recommendedName>
</protein>
<dbReference type="EMBL" id="CM001219">
    <property type="protein sequence ID" value="AES72712.1"/>
    <property type="molecule type" value="Genomic_DNA"/>
</dbReference>
<keyword evidence="5 18" id="KW-0575">Peroxidase</keyword>
<evidence type="ECO:0000313" key="22">
    <source>
        <dbReference type="EnsemblPlants" id="AES72712"/>
    </source>
</evidence>
<dbReference type="HOGENOM" id="CLU_010543_0_1_1"/>
<keyword evidence="18" id="KW-0732">Signal</keyword>
<feature type="disulfide bond" evidence="17">
    <location>
        <begin position="37"/>
        <end position="117"/>
    </location>
</feature>
<evidence type="ECO:0000256" key="16">
    <source>
        <dbReference type="PIRSR" id="PIRSR600823-4"/>
    </source>
</evidence>
<feature type="binding site" evidence="14">
    <location>
        <position position="165"/>
    </location>
    <ligand>
        <name>substrate</name>
    </ligand>
</feature>
<evidence type="ECO:0000256" key="13">
    <source>
        <dbReference type="PIRSR" id="PIRSR600823-1"/>
    </source>
</evidence>
<feature type="disulfide bond" evidence="17">
    <location>
        <begin position="123"/>
        <end position="318"/>
    </location>
</feature>
<comment type="function">
    <text evidence="2">Removal of H(2)O(2), oxidation of toxic reductants, biosynthesis and degradation of lignin, suberization, auxin catabolism, response to environmental stresses such as wounding, pathogen attack and oxidative stress. These functions might be dependent on each isozyme/isoform in each plant tissue.</text>
</comment>
<dbReference type="eggNOG" id="ENOG502QT8W">
    <property type="taxonomic scope" value="Eukaryota"/>
</dbReference>
<dbReference type="GO" id="GO:0009505">
    <property type="term" value="C:plant-type cell wall"/>
    <property type="evidence" value="ECO:0000318"/>
    <property type="project" value="GO_Central"/>
</dbReference>
<dbReference type="PRINTS" id="PR00458">
    <property type="entry name" value="PEROXIDASE"/>
</dbReference>
<keyword evidence="18" id="KW-0376">Hydrogen peroxide</keyword>
<reference evidence="20 23" key="2">
    <citation type="journal article" date="2014" name="BMC Genomics">
        <title>An improved genome release (version Mt4.0) for the model legume Medicago truncatula.</title>
        <authorList>
            <person name="Tang H."/>
            <person name="Krishnakumar V."/>
            <person name="Bidwell S."/>
            <person name="Rosen B."/>
            <person name="Chan A."/>
            <person name="Zhou S."/>
            <person name="Gentzbittel L."/>
            <person name="Childs K.L."/>
            <person name="Yandell M."/>
            <person name="Gundlach H."/>
            <person name="Mayer K.F."/>
            <person name="Schwartz D.C."/>
            <person name="Town C.D."/>
        </authorList>
    </citation>
    <scope>GENOME REANNOTATION</scope>
    <source>
        <strain evidence="22 23">cv. Jemalong A17</strain>
    </source>
</reference>
<feature type="chain" id="PRO_5014485605" description="Peroxidase" evidence="18">
    <location>
        <begin position="27"/>
        <end position="322"/>
    </location>
</feature>
<feature type="binding site" evidence="15">
    <location>
        <position position="74"/>
    </location>
    <ligand>
        <name>Ca(2+)</name>
        <dbReference type="ChEBI" id="CHEBI:29108"/>
        <label>1</label>
    </ligand>
</feature>
<sequence length="322" mass="33958">MAPLNCSRLTMISLVLSVLIIGSANAQLSTNFYSKTCPKLSTTVKSTLQTAISKEARMGASILRLFFHDCFVNGCDGSILLDDTSSFTGEKNANPNRNSARGFDVIDNIKTAVENVCPGVVSCADILAIAAADSVAILGGPTWNVKLGRRDAKTASQSAANTAIPAPTSNLNTLTSMFSAVGLSSKDLVTLSGAHTIGQARCTNFRARIYNETNINAAFASTRQSNCPKASGSGDNNLAPLDLQTPSSFDNNYFKNLVQNKGLLHSDQQLFNGGSTNSIVSGYSTSPSSFSSDFAAAMIKMGNIKPLTGSNGEIRKNCRKTN</sequence>
<evidence type="ECO:0000256" key="15">
    <source>
        <dbReference type="PIRSR" id="PIRSR600823-3"/>
    </source>
</evidence>
<feature type="active site" description="Proton acceptor" evidence="13">
    <location>
        <position position="68"/>
    </location>
</feature>
<feature type="signal peptide" evidence="18">
    <location>
        <begin position="1"/>
        <end position="26"/>
    </location>
</feature>
<evidence type="ECO:0000256" key="9">
    <source>
        <dbReference type="ARBA" id="ARBA00023002"/>
    </source>
</evidence>
<dbReference type="FunFam" id="1.10.520.10:FF:000001">
    <property type="entry name" value="Peroxidase"/>
    <property type="match status" value="1"/>
</dbReference>
<evidence type="ECO:0000256" key="18">
    <source>
        <dbReference type="RuleBase" id="RU362060"/>
    </source>
</evidence>
<dbReference type="PANTHER" id="PTHR31388">
    <property type="entry name" value="PEROXIDASE 72-RELATED"/>
    <property type="match status" value="1"/>
</dbReference>
<keyword evidence="10 15" id="KW-0408">Iron</keyword>
<feature type="binding site" evidence="15">
    <location>
        <position position="250"/>
    </location>
    <ligand>
        <name>Ca(2+)</name>
        <dbReference type="ChEBI" id="CHEBI:29108"/>
        <label>2</label>
    </ligand>
</feature>
<evidence type="ECO:0000256" key="17">
    <source>
        <dbReference type="PIRSR" id="PIRSR600823-5"/>
    </source>
</evidence>
<dbReference type="KEGG" id="mtr:11440461"/>
<evidence type="ECO:0000256" key="10">
    <source>
        <dbReference type="ARBA" id="ARBA00023004"/>
    </source>
</evidence>
<dbReference type="GO" id="GO:0009809">
    <property type="term" value="P:lignin biosynthetic process"/>
    <property type="evidence" value="ECO:0000318"/>
    <property type="project" value="GO_Central"/>
</dbReference>
<dbReference type="Gene3D" id="1.10.420.10">
    <property type="entry name" value="Peroxidase, domain 2"/>
    <property type="match status" value="1"/>
</dbReference>
<comment type="similarity">
    <text evidence="3">Belongs to the peroxidase family. Ascorbate peroxidase subfamily.</text>
</comment>
<feature type="domain" description="Plant heme peroxidase family profile" evidence="19">
    <location>
        <begin position="27"/>
        <end position="322"/>
    </location>
</feature>
<reference evidence="22" key="3">
    <citation type="submission" date="2015-04" db="UniProtKB">
        <authorList>
            <consortium name="EnsemblPlants"/>
        </authorList>
    </citation>
    <scope>IDENTIFICATION</scope>
    <source>
        <strain evidence="22">cv. Jemalong A17</strain>
    </source>
</reference>
<keyword evidence="6 18" id="KW-0349">Heme</keyword>
<dbReference type="InterPro" id="IPR019794">
    <property type="entry name" value="Peroxidases_AS"/>
</dbReference>
<dbReference type="PANTHER" id="PTHR31388:SF24">
    <property type="entry name" value="PEROXIDASE 52"/>
    <property type="match status" value="1"/>
</dbReference>